<evidence type="ECO:0000313" key="3">
    <source>
        <dbReference type="EMBL" id="MDR6526533.1"/>
    </source>
</evidence>
<dbReference type="Proteomes" id="UP001184861">
    <property type="component" value="Unassembled WGS sequence"/>
</dbReference>
<comment type="caution">
    <text evidence="3">The sequence shown here is derived from an EMBL/GenBank/DDBJ whole genome shotgun (WGS) entry which is preliminary data.</text>
</comment>
<organism evidence="3 4">
    <name type="scientific">Chryseobacterium rhizosphaerae</name>
    <dbReference type="NCBI Taxonomy" id="395937"/>
    <lineage>
        <taxon>Bacteria</taxon>
        <taxon>Pseudomonadati</taxon>
        <taxon>Bacteroidota</taxon>
        <taxon>Flavobacteriia</taxon>
        <taxon>Flavobacteriales</taxon>
        <taxon>Weeksellaceae</taxon>
        <taxon>Chryseobacterium group</taxon>
        <taxon>Chryseobacterium</taxon>
    </lineage>
</organism>
<name>A0AAE4C2E8_9FLAO</name>
<evidence type="ECO:0000313" key="4">
    <source>
        <dbReference type="Proteomes" id="UP001184861"/>
    </source>
</evidence>
<feature type="signal peptide" evidence="2">
    <location>
        <begin position="1"/>
        <end position="22"/>
    </location>
</feature>
<keyword evidence="2" id="KW-0732">Signal</keyword>
<proteinExistence type="predicted"/>
<evidence type="ECO:0000256" key="2">
    <source>
        <dbReference type="SAM" id="SignalP"/>
    </source>
</evidence>
<evidence type="ECO:0008006" key="5">
    <source>
        <dbReference type="Google" id="ProtNLM"/>
    </source>
</evidence>
<sequence>MKKLLFTGLLGLGLLLPASFSATTGTISSAKEFSTKKPKKSKTKSSRKSKSTGSRYTRSYSQSRGCTYNGNQLYVGSRGGCYYYSGSSKQYVDRSYCSGCN</sequence>
<feature type="region of interest" description="Disordered" evidence="1">
    <location>
        <begin position="30"/>
        <end position="64"/>
    </location>
</feature>
<gene>
    <name evidence="3" type="ORF">J2787_001913</name>
</gene>
<evidence type="ECO:0000256" key="1">
    <source>
        <dbReference type="SAM" id="MobiDB-lite"/>
    </source>
</evidence>
<protein>
    <recommendedName>
        <fullName evidence="5">PBCV-specific basic adaptor domain-containing protein</fullName>
    </recommendedName>
</protein>
<feature type="chain" id="PRO_5042140276" description="PBCV-specific basic adaptor domain-containing protein" evidence="2">
    <location>
        <begin position="23"/>
        <end position="101"/>
    </location>
</feature>
<accession>A0AAE4C2E8</accession>
<reference evidence="3" key="1">
    <citation type="submission" date="2023-07" db="EMBL/GenBank/DDBJ databases">
        <title>Sorghum-associated microbial communities from plants grown in Nebraska, USA.</title>
        <authorList>
            <person name="Schachtman D."/>
        </authorList>
    </citation>
    <scope>NUCLEOTIDE SEQUENCE</scope>
    <source>
        <strain evidence="3">DS2360</strain>
    </source>
</reference>
<dbReference type="RefSeq" id="WP_309946028.1">
    <property type="nucleotide sequence ID" value="NZ_JAVDQY010000002.1"/>
</dbReference>
<feature type="compositionally biased region" description="Low complexity" evidence="1">
    <location>
        <begin position="51"/>
        <end position="64"/>
    </location>
</feature>
<dbReference type="AlphaFoldDB" id="A0AAE4C2E8"/>
<dbReference type="EMBL" id="JAVDQY010000002">
    <property type="protein sequence ID" value="MDR6526533.1"/>
    <property type="molecule type" value="Genomic_DNA"/>
</dbReference>
<feature type="compositionally biased region" description="Basic residues" evidence="1">
    <location>
        <begin position="36"/>
        <end position="50"/>
    </location>
</feature>